<dbReference type="RefSeq" id="WP_054464930.1">
    <property type="nucleotide sequence ID" value="NZ_CP159837.1"/>
</dbReference>
<sequence>MKFSVYLYSAILALFLMSCTSLSLPKSQPTTPQSIDGLSSLRSLAEVDLSQAVMSQTIYVPTYSYIYYENDQRSINLTTTLSIRNTDLTHPIIITSVRYYNTKGELISQYLAQPAQLDPLASVAFVIDRTNITAGLGASFIVEWMAKNVVTEPIVEAVMIGTDFSQGISFVSPGKVIKSYQKPSP</sequence>
<accession>A0AAU8JKX4</accession>
<feature type="chain" id="PRO_5043941723" evidence="1">
    <location>
        <begin position="24"/>
        <end position="185"/>
    </location>
</feature>
<dbReference type="EMBL" id="CP159837">
    <property type="protein sequence ID" value="XCM39934.1"/>
    <property type="molecule type" value="Genomic_DNA"/>
</dbReference>
<name>A0AAU8JKX4_9CYAN</name>
<reference evidence="2" key="1">
    <citation type="submission" date="2024-07" db="EMBL/GenBank/DDBJ databases">
        <authorList>
            <person name="Kim Y.J."/>
            <person name="Jeong J.Y."/>
        </authorList>
    </citation>
    <scope>NUCLEOTIDE SEQUENCE</scope>
    <source>
        <strain evidence="2">GIHE-MW2</strain>
    </source>
</reference>
<dbReference type="AlphaFoldDB" id="A0AAU8JKX4"/>
<dbReference type="Pfam" id="PF11322">
    <property type="entry name" value="DUF3124"/>
    <property type="match status" value="1"/>
</dbReference>
<keyword evidence="1" id="KW-0732">Signal</keyword>
<evidence type="ECO:0000256" key="1">
    <source>
        <dbReference type="SAM" id="SignalP"/>
    </source>
</evidence>
<protein>
    <submittedName>
        <fullName evidence="2">DUF3124 domain-containing protein</fullName>
    </submittedName>
</protein>
<proteinExistence type="predicted"/>
<evidence type="ECO:0000313" key="2">
    <source>
        <dbReference type="EMBL" id="XCM39934.1"/>
    </source>
</evidence>
<dbReference type="InterPro" id="IPR021471">
    <property type="entry name" value="DUF3124"/>
</dbReference>
<dbReference type="PROSITE" id="PS51257">
    <property type="entry name" value="PROKAR_LIPOPROTEIN"/>
    <property type="match status" value="1"/>
</dbReference>
<feature type="signal peptide" evidence="1">
    <location>
        <begin position="1"/>
        <end position="23"/>
    </location>
</feature>
<gene>
    <name evidence="2" type="ORF">ABWT76_002901</name>
</gene>
<organism evidence="2">
    <name type="scientific">Planktothricoides raciborskii GIHE-MW2</name>
    <dbReference type="NCBI Taxonomy" id="2792601"/>
    <lineage>
        <taxon>Bacteria</taxon>
        <taxon>Bacillati</taxon>
        <taxon>Cyanobacteriota</taxon>
        <taxon>Cyanophyceae</taxon>
        <taxon>Oscillatoriophycideae</taxon>
        <taxon>Oscillatoriales</taxon>
        <taxon>Oscillatoriaceae</taxon>
        <taxon>Planktothricoides</taxon>
    </lineage>
</organism>